<organism evidence="2 3">
    <name type="scientific">Maricaulis maris</name>
    <dbReference type="NCBI Taxonomy" id="74318"/>
    <lineage>
        <taxon>Bacteria</taxon>
        <taxon>Pseudomonadati</taxon>
        <taxon>Pseudomonadota</taxon>
        <taxon>Alphaproteobacteria</taxon>
        <taxon>Maricaulales</taxon>
        <taxon>Maricaulaceae</taxon>
        <taxon>Maricaulis</taxon>
    </lineage>
</organism>
<reference evidence="2 3" key="1">
    <citation type="submission" date="2018-10" db="EMBL/GenBank/DDBJ databases">
        <title>Genomic Encyclopedia of Type Strains, Phase IV (KMG-IV): sequencing the most valuable type-strain genomes for metagenomic binning, comparative biology and taxonomic classification.</title>
        <authorList>
            <person name="Goeker M."/>
        </authorList>
    </citation>
    <scope>NUCLEOTIDE SEQUENCE [LARGE SCALE GENOMIC DNA]</scope>
    <source>
        <strain evidence="2 3">DSM 4734</strain>
    </source>
</reference>
<protein>
    <submittedName>
        <fullName evidence="2">Phospholipid/cholesterol/gamma-HCH transport system substrate-binding protein</fullName>
    </submittedName>
</protein>
<dbReference type="EMBL" id="RBIM01000003">
    <property type="protein sequence ID" value="RKR00211.1"/>
    <property type="molecule type" value="Genomic_DNA"/>
</dbReference>
<gene>
    <name evidence="2" type="ORF">C7435_1412</name>
</gene>
<dbReference type="PANTHER" id="PTHR36698">
    <property type="entry name" value="BLL5892 PROTEIN"/>
    <property type="match status" value="1"/>
</dbReference>
<dbReference type="InterPro" id="IPR003399">
    <property type="entry name" value="Mce/MlaD"/>
</dbReference>
<dbReference type="PANTHER" id="PTHR36698:SF2">
    <property type="entry name" value="MCE_MLAD DOMAIN-CONTAINING PROTEIN"/>
    <property type="match status" value="1"/>
</dbReference>
<accession>A0A495DD21</accession>
<evidence type="ECO:0000259" key="1">
    <source>
        <dbReference type="Pfam" id="PF02470"/>
    </source>
</evidence>
<dbReference type="Pfam" id="PF02470">
    <property type="entry name" value="MlaD"/>
    <property type="match status" value="1"/>
</dbReference>
<dbReference type="AlphaFoldDB" id="A0A495DD21"/>
<evidence type="ECO:0000313" key="3">
    <source>
        <dbReference type="Proteomes" id="UP000273675"/>
    </source>
</evidence>
<sequence>METKAHHALVGLFAVLLLAAGGFFALWLGKVSFDEDYAVYDIVFDGPVRGLRESGEVRFNGIQVGEVTELELDDQSRVIARIQVLAQTPVRVDSFAQLEPQGLTGLSYILITGGTPEAERLRSEAGRPPPRIFARRAQLEGLVEGSEDVLDAAQTALFRLTALLSEQNVGEVSATLTNLREITERLSEEEALIADMRRTLGSIDTAAQDMSEAAASLQQFGVTAEAFLNNEMTLATNETTLAAMAVNQAAADTNQIVLTLQPALESLADSGIEDLNRTLSDLRRVVASLERITSEVESNPGGFIAGAPRETVEVPQ</sequence>
<feature type="domain" description="Mce/MlaD" evidence="1">
    <location>
        <begin position="48"/>
        <end position="113"/>
    </location>
</feature>
<comment type="caution">
    <text evidence="2">The sequence shown here is derived from an EMBL/GenBank/DDBJ whole genome shotgun (WGS) entry which is preliminary data.</text>
</comment>
<proteinExistence type="predicted"/>
<dbReference type="Proteomes" id="UP000273675">
    <property type="component" value="Unassembled WGS sequence"/>
</dbReference>
<evidence type="ECO:0000313" key="2">
    <source>
        <dbReference type="EMBL" id="RKR00211.1"/>
    </source>
</evidence>
<name>A0A495DD21_9PROT</name>
<dbReference type="OrthoDB" id="9808689at2"/>
<dbReference type="RefSeq" id="WP_075190427.1">
    <property type="nucleotide sequence ID" value="NZ_RBIM01000003.1"/>
</dbReference>